<accession>A0ABD0LBE4</accession>
<dbReference type="NCBIfam" id="TIGR00172">
    <property type="entry name" value="maf"/>
    <property type="match status" value="1"/>
</dbReference>
<comment type="caution">
    <text evidence="3">The sequence shown here is derived from an EMBL/GenBank/DDBJ whole genome shotgun (WGS) entry which is preliminary data.</text>
</comment>
<protein>
    <recommendedName>
        <fullName evidence="5">Nucleic acid-binding protein asmtl</fullName>
    </recommendedName>
</protein>
<evidence type="ECO:0000256" key="1">
    <source>
        <dbReference type="ARBA" id="ARBA00001968"/>
    </source>
</evidence>
<evidence type="ECO:0008006" key="5">
    <source>
        <dbReference type="Google" id="ProtNLM"/>
    </source>
</evidence>
<reference evidence="3 4" key="1">
    <citation type="journal article" date="2023" name="Sci. Data">
        <title>Genome assembly of the Korean intertidal mud-creeper Batillaria attramentaria.</title>
        <authorList>
            <person name="Patra A.K."/>
            <person name="Ho P.T."/>
            <person name="Jun S."/>
            <person name="Lee S.J."/>
            <person name="Kim Y."/>
            <person name="Won Y.J."/>
        </authorList>
    </citation>
    <scope>NUCLEOTIDE SEQUENCE [LARGE SCALE GENOMIC DNA]</scope>
    <source>
        <strain evidence="3">Wonlab-2016</strain>
    </source>
</reference>
<dbReference type="HAMAP" id="MF_00528">
    <property type="entry name" value="Maf"/>
    <property type="match status" value="1"/>
</dbReference>
<dbReference type="PANTHER" id="PTHR43213:SF5">
    <property type="entry name" value="BIFUNCTIONAL DTTP_UTP PYROPHOSPHATASE_METHYLTRANSFERASE PROTEIN-RELATED"/>
    <property type="match status" value="1"/>
</dbReference>
<sequence>MLQPIMHVLNAQRIILASGSPRRKHILENVGLKFEVIPSTFEEKLDKSKFPSPVEYVLETASQKTLQVAEMLKTKSSLVPDLVIGADTVVSMDGKIFEKPKDKDDAFQMLSGFSGGSHTVYTGVVLITPSNVFQTGAGESVNSMRIHKFHEATDVSMATLTPEIVRAYIETGEPMDKAGGYGIQAIGGTLVEKVNGDFFNVMGFPLCRFAQELLNLYSQKK</sequence>
<proteinExistence type="inferred from homology"/>
<dbReference type="CDD" id="cd00555">
    <property type="entry name" value="Maf"/>
    <property type="match status" value="1"/>
</dbReference>
<organism evidence="3 4">
    <name type="scientific">Batillaria attramentaria</name>
    <dbReference type="NCBI Taxonomy" id="370345"/>
    <lineage>
        <taxon>Eukaryota</taxon>
        <taxon>Metazoa</taxon>
        <taxon>Spiralia</taxon>
        <taxon>Lophotrochozoa</taxon>
        <taxon>Mollusca</taxon>
        <taxon>Gastropoda</taxon>
        <taxon>Caenogastropoda</taxon>
        <taxon>Sorbeoconcha</taxon>
        <taxon>Cerithioidea</taxon>
        <taxon>Batillariidae</taxon>
        <taxon>Batillaria</taxon>
    </lineage>
</organism>
<dbReference type="PIRSF" id="PIRSF006305">
    <property type="entry name" value="Maf"/>
    <property type="match status" value="1"/>
</dbReference>
<evidence type="ECO:0000313" key="3">
    <source>
        <dbReference type="EMBL" id="KAK7496533.1"/>
    </source>
</evidence>
<dbReference type="AlphaFoldDB" id="A0ABD0LBE4"/>
<dbReference type="PANTHER" id="PTHR43213">
    <property type="entry name" value="BIFUNCTIONAL DTTP/UTP PYROPHOSPHATASE/METHYLTRANSFERASE PROTEIN-RELATED"/>
    <property type="match status" value="1"/>
</dbReference>
<dbReference type="GO" id="GO:0016787">
    <property type="term" value="F:hydrolase activity"/>
    <property type="evidence" value="ECO:0007669"/>
    <property type="project" value="UniProtKB-KW"/>
</dbReference>
<name>A0ABD0LBE4_9CAEN</name>
<dbReference type="Gene3D" id="3.90.950.10">
    <property type="match status" value="1"/>
</dbReference>
<dbReference type="Pfam" id="PF02545">
    <property type="entry name" value="Maf"/>
    <property type="match status" value="1"/>
</dbReference>
<dbReference type="SUPFAM" id="SSF52972">
    <property type="entry name" value="ITPase-like"/>
    <property type="match status" value="1"/>
</dbReference>
<gene>
    <name evidence="3" type="ORF">BaRGS_00012185</name>
</gene>
<keyword evidence="2" id="KW-0378">Hydrolase</keyword>
<evidence type="ECO:0000313" key="4">
    <source>
        <dbReference type="Proteomes" id="UP001519460"/>
    </source>
</evidence>
<keyword evidence="4" id="KW-1185">Reference proteome</keyword>
<dbReference type="EMBL" id="JACVVK020000066">
    <property type="protein sequence ID" value="KAK7496533.1"/>
    <property type="molecule type" value="Genomic_DNA"/>
</dbReference>
<comment type="cofactor">
    <cofactor evidence="1">
        <name>a divalent metal cation</name>
        <dbReference type="ChEBI" id="CHEBI:60240"/>
    </cofactor>
</comment>
<dbReference type="InterPro" id="IPR029001">
    <property type="entry name" value="ITPase-like_fam"/>
</dbReference>
<evidence type="ECO:0000256" key="2">
    <source>
        <dbReference type="ARBA" id="ARBA00022801"/>
    </source>
</evidence>
<dbReference type="InterPro" id="IPR003697">
    <property type="entry name" value="Maf-like"/>
</dbReference>
<dbReference type="Proteomes" id="UP001519460">
    <property type="component" value="Unassembled WGS sequence"/>
</dbReference>